<evidence type="ECO:0000313" key="3">
    <source>
        <dbReference type="Proteomes" id="UP001500618"/>
    </source>
</evidence>
<keyword evidence="1" id="KW-0812">Transmembrane</keyword>
<dbReference type="RefSeq" id="WP_344315300.1">
    <property type="nucleotide sequence ID" value="NZ_BAAANY010000045.1"/>
</dbReference>
<gene>
    <name evidence="2" type="ORF">GCM10009765_81060</name>
</gene>
<dbReference type="EMBL" id="BAAANY010000045">
    <property type="protein sequence ID" value="GAA1720625.1"/>
    <property type="molecule type" value="Genomic_DNA"/>
</dbReference>
<proteinExistence type="predicted"/>
<evidence type="ECO:0000256" key="1">
    <source>
        <dbReference type="SAM" id="Phobius"/>
    </source>
</evidence>
<organism evidence="2 3">
    <name type="scientific">Fodinicola feengrottensis</name>
    <dbReference type="NCBI Taxonomy" id="435914"/>
    <lineage>
        <taxon>Bacteria</taxon>
        <taxon>Bacillati</taxon>
        <taxon>Actinomycetota</taxon>
        <taxon>Actinomycetes</taxon>
        <taxon>Mycobacteriales</taxon>
        <taxon>Fodinicola</taxon>
    </lineage>
</organism>
<feature type="transmembrane region" description="Helical" evidence="1">
    <location>
        <begin position="5"/>
        <end position="27"/>
    </location>
</feature>
<reference evidence="3" key="1">
    <citation type="journal article" date="2019" name="Int. J. Syst. Evol. Microbiol.">
        <title>The Global Catalogue of Microorganisms (GCM) 10K type strain sequencing project: providing services to taxonomists for standard genome sequencing and annotation.</title>
        <authorList>
            <consortium name="The Broad Institute Genomics Platform"/>
            <consortium name="The Broad Institute Genome Sequencing Center for Infectious Disease"/>
            <person name="Wu L."/>
            <person name="Ma J."/>
        </authorList>
    </citation>
    <scope>NUCLEOTIDE SEQUENCE [LARGE SCALE GENOMIC DNA]</scope>
    <source>
        <strain evidence="3">JCM 14718</strain>
    </source>
</reference>
<feature type="transmembrane region" description="Helical" evidence="1">
    <location>
        <begin position="33"/>
        <end position="53"/>
    </location>
</feature>
<evidence type="ECO:0008006" key="4">
    <source>
        <dbReference type="Google" id="ProtNLM"/>
    </source>
</evidence>
<keyword evidence="1" id="KW-1133">Transmembrane helix</keyword>
<dbReference type="Proteomes" id="UP001500618">
    <property type="component" value="Unassembled WGS sequence"/>
</dbReference>
<comment type="caution">
    <text evidence="2">The sequence shown here is derived from an EMBL/GenBank/DDBJ whole genome shotgun (WGS) entry which is preliminary data.</text>
</comment>
<keyword evidence="1" id="KW-0472">Membrane</keyword>
<keyword evidence="3" id="KW-1185">Reference proteome</keyword>
<protein>
    <recommendedName>
        <fullName evidence="4">DUF4175 domain-containing protein</fullName>
    </recommendedName>
</protein>
<accession>A0ABP4V9S3</accession>
<name>A0ABP4V9S3_9ACTN</name>
<sequence length="59" mass="6349">MTSQLFTRIMTGVTVLYGILVAIYALLHGPNLGLVSLIGALVVGGGWILRGLIWTQHRS</sequence>
<evidence type="ECO:0000313" key="2">
    <source>
        <dbReference type="EMBL" id="GAA1720625.1"/>
    </source>
</evidence>